<evidence type="ECO:0000259" key="8">
    <source>
        <dbReference type="PROSITE" id="PS51296"/>
    </source>
</evidence>
<dbReference type="PROSITE" id="PS00570">
    <property type="entry name" value="RING_HYDROXYL_ALPHA"/>
    <property type="match status" value="1"/>
</dbReference>
<dbReference type="Pfam" id="PF00848">
    <property type="entry name" value="Ring_hydroxyl_A"/>
    <property type="match status" value="1"/>
</dbReference>
<accession>A0A371XEM9</accession>
<dbReference type="PANTHER" id="PTHR43756">
    <property type="entry name" value="CHOLINE MONOOXYGENASE, CHLOROPLASTIC"/>
    <property type="match status" value="1"/>
</dbReference>
<keyword evidence="3" id="KW-0479">Metal-binding</keyword>
<evidence type="ECO:0000313" key="10">
    <source>
        <dbReference type="Proteomes" id="UP000262379"/>
    </source>
</evidence>
<dbReference type="InterPro" id="IPR036922">
    <property type="entry name" value="Rieske_2Fe-2S_sf"/>
</dbReference>
<dbReference type="PANTHER" id="PTHR43756:SF5">
    <property type="entry name" value="CHOLINE MONOOXYGENASE, CHLOROPLASTIC"/>
    <property type="match status" value="1"/>
</dbReference>
<keyword evidence="4" id="KW-0560">Oxidoreductase</keyword>
<dbReference type="InterPro" id="IPR017941">
    <property type="entry name" value="Rieske_2Fe-2S"/>
</dbReference>
<protein>
    <submittedName>
        <fullName evidence="9">Aromatic ring-hydroxylating dioxygenase subunit alpha</fullName>
    </submittedName>
</protein>
<dbReference type="InterPro" id="IPR001663">
    <property type="entry name" value="Rng_hydr_dOase-A"/>
</dbReference>
<keyword evidence="10" id="KW-1185">Reference proteome</keyword>
<dbReference type="AlphaFoldDB" id="A0A371XEM9"/>
<dbReference type="EMBL" id="QURN01000006">
    <property type="protein sequence ID" value="RFC67653.1"/>
    <property type="molecule type" value="Genomic_DNA"/>
</dbReference>
<dbReference type="SUPFAM" id="SSF50022">
    <property type="entry name" value="ISP domain"/>
    <property type="match status" value="1"/>
</dbReference>
<evidence type="ECO:0000256" key="7">
    <source>
        <dbReference type="ARBA" id="ARBA00023027"/>
    </source>
</evidence>
<keyword evidence="5" id="KW-0408">Iron</keyword>
<keyword evidence="6" id="KW-0411">Iron-sulfur</keyword>
<evidence type="ECO:0000256" key="5">
    <source>
        <dbReference type="ARBA" id="ARBA00023004"/>
    </source>
</evidence>
<keyword evidence="9" id="KW-0223">Dioxygenase</keyword>
<dbReference type="GO" id="GO:0051213">
    <property type="term" value="F:dioxygenase activity"/>
    <property type="evidence" value="ECO:0007669"/>
    <property type="project" value="UniProtKB-KW"/>
</dbReference>
<evidence type="ECO:0000256" key="3">
    <source>
        <dbReference type="ARBA" id="ARBA00022723"/>
    </source>
</evidence>
<dbReference type="GO" id="GO:0005506">
    <property type="term" value="F:iron ion binding"/>
    <property type="evidence" value="ECO:0007669"/>
    <property type="project" value="InterPro"/>
</dbReference>
<dbReference type="Proteomes" id="UP000262379">
    <property type="component" value="Unassembled WGS sequence"/>
</dbReference>
<evidence type="ECO:0000256" key="1">
    <source>
        <dbReference type="ARBA" id="ARBA00001962"/>
    </source>
</evidence>
<sequence length="380" mass="42971">MNNMERPKRAPVPRATDTTLTREYYVSPEIFEREIEKVFFKQWTFAGHVSQIPNVGDYFLHTFAGESLIIVRESAEIVRAHHNVCRHRGSQLTKAESGNVKLFVCPYHQWSYALDGGLKRAPMMPDVECIDYDKLALKSASAEVWAGMIFINLSPKPEQTLVEALGEPPAGLLKLEPENIREIRRDQLVVRGNWKTLLENYLECYHCAGSHPELGIAFDIQSSFDQTATWGGACFLGGEPLRKGFVTVSMTGDLVSKPLGRHAEDANLQLEVAEGLGLLPVLTRVLFHVDHAIIHVMNPLSVNEVQWTTIWYVRKDAVEGVDYEADRVTEVWRATNLEDKELCERNYKGVLSRTFVPGPLNPRAEGAVRPVLNHYLEMME</sequence>
<feature type="domain" description="Rieske" evidence="8">
    <location>
        <begin position="43"/>
        <end position="151"/>
    </location>
</feature>
<comment type="cofactor">
    <cofactor evidence="1">
        <name>Fe cation</name>
        <dbReference type="ChEBI" id="CHEBI:24875"/>
    </cofactor>
</comment>
<dbReference type="PRINTS" id="PR00090">
    <property type="entry name" value="RNGDIOXGNASE"/>
</dbReference>
<evidence type="ECO:0000313" key="9">
    <source>
        <dbReference type="EMBL" id="RFC67653.1"/>
    </source>
</evidence>
<dbReference type="RefSeq" id="WP_116623487.1">
    <property type="nucleotide sequence ID" value="NZ_QURN01000006.1"/>
</dbReference>
<evidence type="ECO:0000256" key="4">
    <source>
        <dbReference type="ARBA" id="ARBA00023002"/>
    </source>
</evidence>
<dbReference type="Gene3D" id="3.90.380.10">
    <property type="entry name" value="Naphthalene 1,2-dioxygenase Alpha Subunit, Chain A, domain 1"/>
    <property type="match status" value="1"/>
</dbReference>
<keyword evidence="2" id="KW-0001">2Fe-2S</keyword>
<dbReference type="Gene3D" id="2.102.10.10">
    <property type="entry name" value="Rieske [2Fe-2S] iron-sulphur domain"/>
    <property type="match status" value="1"/>
</dbReference>
<name>A0A371XEM9_9HYPH</name>
<gene>
    <name evidence="9" type="ORF">DY251_08590</name>
</gene>
<evidence type="ECO:0000256" key="2">
    <source>
        <dbReference type="ARBA" id="ARBA00022714"/>
    </source>
</evidence>
<reference evidence="10" key="1">
    <citation type="submission" date="2018-08" db="EMBL/GenBank/DDBJ databases">
        <authorList>
            <person name="Im W.T."/>
        </authorList>
    </citation>
    <scope>NUCLEOTIDE SEQUENCE [LARGE SCALE GENOMIC DNA]</scope>
    <source>
        <strain evidence="10">LA-28</strain>
    </source>
</reference>
<proteinExistence type="predicted"/>
<keyword evidence="7" id="KW-0520">NAD</keyword>
<dbReference type="SUPFAM" id="SSF55961">
    <property type="entry name" value="Bet v1-like"/>
    <property type="match status" value="1"/>
</dbReference>
<dbReference type="Pfam" id="PF00355">
    <property type="entry name" value="Rieske"/>
    <property type="match status" value="1"/>
</dbReference>
<dbReference type="GO" id="GO:0051537">
    <property type="term" value="F:2 iron, 2 sulfur cluster binding"/>
    <property type="evidence" value="ECO:0007669"/>
    <property type="project" value="UniProtKB-KW"/>
</dbReference>
<comment type="caution">
    <text evidence="9">The sequence shown here is derived from an EMBL/GenBank/DDBJ whole genome shotgun (WGS) entry which is preliminary data.</text>
</comment>
<dbReference type="PROSITE" id="PS51296">
    <property type="entry name" value="RIESKE"/>
    <property type="match status" value="1"/>
</dbReference>
<evidence type="ECO:0000256" key="6">
    <source>
        <dbReference type="ARBA" id="ARBA00023014"/>
    </source>
</evidence>
<dbReference type="InterPro" id="IPR015879">
    <property type="entry name" value="Ring_hydroxy_dOase_asu_C_dom"/>
</dbReference>
<dbReference type="InterPro" id="IPR015881">
    <property type="entry name" value="ARHD_Rieske_2Fe_2S"/>
</dbReference>
<organism evidence="9 10">
    <name type="scientific">Mesorhizobium denitrificans</name>
    <dbReference type="NCBI Taxonomy" id="2294114"/>
    <lineage>
        <taxon>Bacteria</taxon>
        <taxon>Pseudomonadati</taxon>
        <taxon>Pseudomonadota</taxon>
        <taxon>Alphaproteobacteria</taxon>
        <taxon>Hyphomicrobiales</taxon>
        <taxon>Phyllobacteriaceae</taxon>
        <taxon>Mesorhizobium</taxon>
    </lineage>
</organism>
<dbReference type="CDD" id="cd03469">
    <property type="entry name" value="Rieske_RO_Alpha_N"/>
    <property type="match status" value="1"/>
</dbReference>